<dbReference type="AlphaFoldDB" id="A0A842HQR1"/>
<dbReference type="EMBL" id="JACJUU010000010">
    <property type="protein sequence ID" value="MBC2770613.1"/>
    <property type="molecule type" value="Genomic_DNA"/>
</dbReference>
<proteinExistence type="predicted"/>
<reference evidence="1 2" key="1">
    <citation type="submission" date="2020-08" db="EMBL/GenBank/DDBJ databases">
        <title>Paraeoetvoesia sp. YC-7-48 draft genome sequence.</title>
        <authorList>
            <person name="Yao L."/>
        </authorList>
    </citation>
    <scope>NUCLEOTIDE SEQUENCE [LARGE SCALE GENOMIC DNA]</scope>
    <source>
        <strain evidence="2">YC-7-48</strain>
    </source>
</reference>
<evidence type="ECO:0000313" key="1">
    <source>
        <dbReference type="EMBL" id="MBC2770613.1"/>
    </source>
</evidence>
<dbReference type="Proteomes" id="UP000545386">
    <property type="component" value="Unassembled WGS sequence"/>
</dbReference>
<dbReference type="RefSeq" id="WP_185780292.1">
    <property type="nucleotide sequence ID" value="NZ_JACJUU010000010.1"/>
</dbReference>
<organism evidence="1 2">
    <name type="scientific">Pusillimonas minor</name>
    <dbReference type="NCBI Taxonomy" id="2697024"/>
    <lineage>
        <taxon>Bacteria</taxon>
        <taxon>Pseudomonadati</taxon>
        <taxon>Pseudomonadota</taxon>
        <taxon>Betaproteobacteria</taxon>
        <taxon>Burkholderiales</taxon>
        <taxon>Alcaligenaceae</taxon>
        <taxon>Pusillimonas</taxon>
    </lineage>
</organism>
<gene>
    <name evidence="1" type="ORF">GTU67_11920</name>
</gene>
<evidence type="ECO:0008006" key="3">
    <source>
        <dbReference type="Google" id="ProtNLM"/>
    </source>
</evidence>
<name>A0A842HQR1_9BURK</name>
<protein>
    <recommendedName>
        <fullName evidence="3">Methyltransferase FkbM domain-containing protein</fullName>
    </recommendedName>
</protein>
<evidence type="ECO:0000313" key="2">
    <source>
        <dbReference type="Proteomes" id="UP000545386"/>
    </source>
</evidence>
<keyword evidence="2" id="KW-1185">Reference proteome</keyword>
<sequence length="203" mass="23033">MPKPHNTPNNPLLQFAYTKTRREHRKQKWANSLYKRLTKRTLQLYVPAHNWGGAFIKSADNEYDDALLAGKDRYSAFDPKNYDIFDVQVEPATEKLGQLFNDLHTRGARNGTIKIDVEGYEKQVLTAIATALPAGLSTYIVFENWKDGLDLSDVLARTTAQARLYLLDEHKPGFFSRLRSRTTLLPVDTASAAGTYILHLQHA</sequence>
<comment type="caution">
    <text evidence="1">The sequence shown here is derived from an EMBL/GenBank/DDBJ whole genome shotgun (WGS) entry which is preliminary data.</text>
</comment>
<accession>A0A842HQR1</accession>